<gene>
    <name evidence="1" type="ORF">DIATSA_LOCUS8918</name>
</gene>
<organism evidence="1 2">
    <name type="scientific">Diatraea saccharalis</name>
    <name type="common">sugarcane borer</name>
    <dbReference type="NCBI Taxonomy" id="40085"/>
    <lineage>
        <taxon>Eukaryota</taxon>
        <taxon>Metazoa</taxon>
        <taxon>Ecdysozoa</taxon>
        <taxon>Arthropoda</taxon>
        <taxon>Hexapoda</taxon>
        <taxon>Insecta</taxon>
        <taxon>Pterygota</taxon>
        <taxon>Neoptera</taxon>
        <taxon>Endopterygota</taxon>
        <taxon>Lepidoptera</taxon>
        <taxon>Glossata</taxon>
        <taxon>Ditrysia</taxon>
        <taxon>Pyraloidea</taxon>
        <taxon>Crambidae</taxon>
        <taxon>Crambinae</taxon>
        <taxon>Diatraea</taxon>
    </lineage>
</organism>
<evidence type="ECO:0000313" key="2">
    <source>
        <dbReference type="Proteomes" id="UP001153714"/>
    </source>
</evidence>
<evidence type="ECO:0008006" key="3">
    <source>
        <dbReference type="Google" id="ProtNLM"/>
    </source>
</evidence>
<protein>
    <recommendedName>
        <fullName evidence="3">CRAL-TRIO domain-containing protein</fullName>
    </recommendedName>
</protein>
<accession>A0A9N9R8A5</accession>
<dbReference type="SUPFAM" id="SSF52087">
    <property type="entry name" value="CRAL/TRIO domain"/>
    <property type="match status" value="1"/>
</dbReference>
<dbReference type="PANTHER" id="PTHR10174">
    <property type="entry name" value="ALPHA-TOCOPHEROL TRANSFER PROTEIN-RELATED"/>
    <property type="match status" value="1"/>
</dbReference>
<dbReference type="GO" id="GO:0016020">
    <property type="term" value="C:membrane"/>
    <property type="evidence" value="ECO:0007669"/>
    <property type="project" value="TreeGrafter"/>
</dbReference>
<name>A0A9N9R8A5_9NEOP</name>
<dbReference type="Gene3D" id="3.40.525.10">
    <property type="entry name" value="CRAL-TRIO lipid binding domain"/>
    <property type="match status" value="1"/>
</dbReference>
<dbReference type="PANTHER" id="PTHR10174:SF130">
    <property type="entry name" value="ALPHA-TOCOPHEROL TRANSFER PROTEIN-LIKE"/>
    <property type="match status" value="1"/>
</dbReference>
<dbReference type="Proteomes" id="UP001153714">
    <property type="component" value="Chromosome 3"/>
</dbReference>
<dbReference type="AlphaFoldDB" id="A0A9N9R8A5"/>
<keyword evidence="2" id="KW-1185">Reference proteome</keyword>
<proteinExistence type="predicted"/>
<evidence type="ECO:0000313" key="1">
    <source>
        <dbReference type="EMBL" id="CAG9791293.1"/>
    </source>
</evidence>
<dbReference type="EMBL" id="OU893334">
    <property type="protein sequence ID" value="CAG9791293.1"/>
    <property type="molecule type" value="Genomic_DNA"/>
</dbReference>
<dbReference type="OrthoDB" id="8112557at2759"/>
<reference evidence="1" key="2">
    <citation type="submission" date="2022-10" db="EMBL/GenBank/DDBJ databases">
        <authorList>
            <consortium name="ENA_rothamsted_submissions"/>
            <consortium name="culmorum"/>
            <person name="King R."/>
        </authorList>
    </citation>
    <scope>NUCLEOTIDE SEQUENCE</scope>
</reference>
<dbReference type="Gene3D" id="1.20.5.1200">
    <property type="entry name" value="Alpha-tocopherol transfer"/>
    <property type="match status" value="1"/>
</dbReference>
<reference evidence="1" key="1">
    <citation type="submission" date="2021-12" db="EMBL/GenBank/DDBJ databases">
        <authorList>
            <person name="King R."/>
        </authorList>
    </citation>
    <scope>NUCLEOTIDE SEQUENCE</scope>
</reference>
<sequence length="338" mass="38775">MSRAASFAERWARNNLTRKATEEELTVLSLFFSTCNGDEMAAARRARRYYKARGPGGLTELWHGGHPDDEDILASCQDTYIVPLETRSVGGRRLTLIQLPASPGADTHDCGNCVLSAKALLRRWLMILDVRLREDPTPGEEMVFIDVANLQLSHVKDHFIGSYWKDFVQCIKSAHPFKFSEVHMINTKRMSTLMSFLMLHIGLYSWGRKKITLHPIAKDINKTMDIDYYPVEALPNEYGGKAGAMKYLNDEWTKKILSNSKWLEAEKTRFYNTELKLEQNAQSRHRSVVRLHGTNKESYDMITRTHSCRSLNRQEDLDEGTYGAYRTLKVQANCDFIV</sequence>
<dbReference type="InterPro" id="IPR036865">
    <property type="entry name" value="CRAL-TRIO_dom_sf"/>
</dbReference>
<dbReference type="GO" id="GO:1902936">
    <property type="term" value="F:phosphatidylinositol bisphosphate binding"/>
    <property type="evidence" value="ECO:0007669"/>
    <property type="project" value="TreeGrafter"/>
</dbReference>